<evidence type="ECO:0000256" key="5">
    <source>
        <dbReference type="ARBA" id="ARBA00022833"/>
    </source>
</evidence>
<evidence type="ECO:0000256" key="8">
    <source>
        <dbReference type="PROSITE-ProRule" id="PRU00855"/>
    </source>
</evidence>
<dbReference type="EMBL" id="CAUEEQ010018106">
    <property type="protein sequence ID" value="CAJ0940783.1"/>
    <property type="molecule type" value="Genomic_DNA"/>
</dbReference>
<evidence type="ECO:0000256" key="3">
    <source>
        <dbReference type="ARBA" id="ARBA00022723"/>
    </source>
</evidence>
<comment type="similarity">
    <text evidence="8">Belongs to the nanos family.</text>
</comment>
<feature type="region of interest" description="Disordered" evidence="9">
    <location>
        <begin position="19"/>
        <end position="38"/>
    </location>
</feature>
<sequence length="175" mass="19024">MAFDMWRDYLGLRATLRAEPTSSQDAADDGTAPPIVAAAEVPWVSMAEDVTRRSQSQEASNTGSTCEPGRRGKKQRRCPPMDPAPPEPGTTTTEPGVTPCSFCKHNGESASFYSAHSLKDHHGKVLCPVLRSYICPQCGATGNKAHTRRFCPYTSETYTSVYHSTARSQNGQQGK</sequence>
<feature type="compositionally biased region" description="Polar residues" evidence="9">
    <location>
        <begin position="53"/>
        <end position="65"/>
    </location>
</feature>
<evidence type="ECO:0000256" key="2">
    <source>
        <dbReference type="ARBA" id="ARBA00022490"/>
    </source>
</evidence>
<feature type="region of interest" description="Disordered" evidence="9">
    <location>
        <begin position="46"/>
        <end position="95"/>
    </location>
</feature>
<dbReference type="Pfam" id="PF05741">
    <property type="entry name" value="zf-nanos"/>
    <property type="match status" value="1"/>
</dbReference>
<dbReference type="PANTHER" id="PTHR12887">
    <property type="entry name" value="NANOS PROTEIN"/>
    <property type="match status" value="1"/>
</dbReference>
<dbReference type="InterPro" id="IPR038129">
    <property type="entry name" value="Nanos_sf"/>
</dbReference>
<dbReference type="InterPro" id="IPR024161">
    <property type="entry name" value="Znf_nanos-typ"/>
</dbReference>
<evidence type="ECO:0000313" key="11">
    <source>
        <dbReference type="EMBL" id="CAJ0940783.1"/>
    </source>
</evidence>
<name>A0ABN9LG97_9NEOB</name>
<dbReference type="InterPro" id="IPR008705">
    <property type="entry name" value="Nanos/Xcar2"/>
</dbReference>
<keyword evidence="5" id="KW-0862">Zinc</keyword>
<keyword evidence="7 8" id="KW-0694">RNA-binding</keyword>
<comment type="subcellular location">
    <subcellularLocation>
        <location evidence="1">Cytoplasm</location>
    </subcellularLocation>
</comment>
<keyword evidence="3" id="KW-0479">Metal-binding</keyword>
<evidence type="ECO:0000256" key="7">
    <source>
        <dbReference type="ARBA" id="ARBA00022884"/>
    </source>
</evidence>
<accession>A0ABN9LG97</accession>
<proteinExistence type="inferred from homology"/>
<dbReference type="Gene3D" id="4.10.60.30">
    <property type="entry name" value="Nanos, RNA-binding domain"/>
    <property type="match status" value="1"/>
</dbReference>
<protein>
    <recommendedName>
        <fullName evidence="10">Nanos-type domain-containing protein</fullName>
    </recommendedName>
</protein>
<comment type="caution">
    <text evidence="11">The sequence shown here is derived from an EMBL/GenBank/DDBJ whole genome shotgun (WGS) entry which is preliminary data.</text>
</comment>
<evidence type="ECO:0000313" key="12">
    <source>
        <dbReference type="Proteomes" id="UP001176940"/>
    </source>
</evidence>
<evidence type="ECO:0000256" key="6">
    <source>
        <dbReference type="ARBA" id="ARBA00022845"/>
    </source>
</evidence>
<keyword evidence="2" id="KW-0963">Cytoplasm</keyword>
<evidence type="ECO:0000256" key="9">
    <source>
        <dbReference type="SAM" id="MobiDB-lite"/>
    </source>
</evidence>
<evidence type="ECO:0000259" key="10">
    <source>
        <dbReference type="PROSITE" id="PS51522"/>
    </source>
</evidence>
<reference evidence="11" key="1">
    <citation type="submission" date="2023-07" db="EMBL/GenBank/DDBJ databases">
        <authorList>
            <person name="Stuckert A."/>
        </authorList>
    </citation>
    <scope>NUCLEOTIDE SEQUENCE</scope>
</reference>
<evidence type="ECO:0000256" key="4">
    <source>
        <dbReference type="ARBA" id="ARBA00022771"/>
    </source>
</evidence>
<keyword evidence="12" id="KW-1185">Reference proteome</keyword>
<keyword evidence="6 8" id="KW-0810">Translation regulation</keyword>
<keyword evidence="4 8" id="KW-0863">Zinc-finger</keyword>
<dbReference type="Proteomes" id="UP001176940">
    <property type="component" value="Unassembled WGS sequence"/>
</dbReference>
<evidence type="ECO:0000256" key="1">
    <source>
        <dbReference type="ARBA" id="ARBA00004496"/>
    </source>
</evidence>
<dbReference type="PROSITE" id="PS51522">
    <property type="entry name" value="ZF_NANOS"/>
    <property type="match status" value="1"/>
</dbReference>
<feature type="domain" description="Nanos-type" evidence="10">
    <location>
        <begin position="99"/>
        <end position="153"/>
    </location>
</feature>
<organism evidence="11 12">
    <name type="scientific">Ranitomeya imitator</name>
    <name type="common">mimic poison frog</name>
    <dbReference type="NCBI Taxonomy" id="111125"/>
    <lineage>
        <taxon>Eukaryota</taxon>
        <taxon>Metazoa</taxon>
        <taxon>Chordata</taxon>
        <taxon>Craniata</taxon>
        <taxon>Vertebrata</taxon>
        <taxon>Euteleostomi</taxon>
        <taxon>Amphibia</taxon>
        <taxon>Batrachia</taxon>
        <taxon>Anura</taxon>
        <taxon>Neobatrachia</taxon>
        <taxon>Hyloidea</taxon>
        <taxon>Dendrobatidae</taxon>
        <taxon>Dendrobatinae</taxon>
        <taxon>Ranitomeya</taxon>
    </lineage>
</organism>
<gene>
    <name evidence="11" type="ORF">RIMI_LOCUS8931534</name>
</gene>